<name>A0A2D4N3V2_9SAUR</name>
<sequence>MPPKVITVSWMTSHPISLALGVHWFYTQILECLCAQPGLDNIVYTLPPRFWMKDPLLQTNLHSEQQPRMTGYLGRTERDEMQGLQIYVLNAKQSDCATLFFGSTLSRFEQEQLRMTQDESKMTMDLTWEEES</sequence>
<feature type="signal peptide" evidence="1">
    <location>
        <begin position="1"/>
        <end position="21"/>
    </location>
</feature>
<reference evidence="2" key="1">
    <citation type="submission" date="2017-07" db="EMBL/GenBank/DDBJ databases">
        <authorList>
            <person name="Mikheyev A."/>
            <person name="Grau M."/>
        </authorList>
    </citation>
    <scope>NUCLEOTIDE SEQUENCE</scope>
    <source>
        <tissue evidence="2">Venom_gland</tissue>
    </source>
</reference>
<evidence type="ECO:0000256" key="1">
    <source>
        <dbReference type="SAM" id="SignalP"/>
    </source>
</evidence>
<evidence type="ECO:0000313" key="2">
    <source>
        <dbReference type="EMBL" id="LAB40364.1"/>
    </source>
</evidence>
<keyword evidence="1" id="KW-0732">Signal</keyword>
<feature type="chain" id="PRO_5013635926" evidence="1">
    <location>
        <begin position="22"/>
        <end position="132"/>
    </location>
</feature>
<accession>A0A2D4N3V2</accession>
<reference evidence="2" key="2">
    <citation type="submission" date="2017-11" db="EMBL/GenBank/DDBJ databases">
        <title>Coralsnake Venomics: Analyses of Venom Gland Transcriptomes and Proteomes of Six Brazilian Taxa.</title>
        <authorList>
            <person name="Aird S.D."/>
            <person name="Jorge da Silva N."/>
            <person name="Qiu L."/>
            <person name="Villar-Briones A."/>
            <person name="Aparecida-Saddi V."/>
            <person name="Campos-Telles M.P."/>
            <person name="Grau M."/>
            <person name="Mikheyev A.S."/>
        </authorList>
    </citation>
    <scope>NUCLEOTIDE SEQUENCE</scope>
    <source>
        <tissue evidence="2">Venom_gland</tissue>
    </source>
</reference>
<dbReference type="EMBL" id="IACM01145112">
    <property type="protein sequence ID" value="LAB40364.1"/>
    <property type="molecule type" value="Transcribed_RNA"/>
</dbReference>
<organism evidence="2">
    <name type="scientific">Micrurus spixii</name>
    <name type="common">Amazon coral snake</name>
    <dbReference type="NCBI Taxonomy" id="129469"/>
    <lineage>
        <taxon>Eukaryota</taxon>
        <taxon>Metazoa</taxon>
        <taxon>Chordata</taxon>
        <taxon>Craniata</taxon>
        <taxon>Vertebrata</taxon>
        <taxon>Euteleostomi</taxon>
        <taxon>Lepidosauria</taxon>
        <taxon>Squamata</taxon>
        <taxon>Bifurcata</taxon>
        <taxon>Unidentata</taxon>
        <taxon>Episquamata</taxon>
        <taxon>Toxicofera</taxon>
        <taxon>Serpentes</taxon>
        <taxon>Colubroidea</taxon>
        <taxon>Elapidae</taxon>
        <taxon>Elapinae</taxon>
        <taxon>Micrurus</taxon>
    </lineage>
</organism>
<protein>
    <submittedName>
        <fullName evidence="2">Uncharacterized protein</fullName>
    </submittedName>
</protein>
<dbReference type="AlphaFoldDB" id="A0A2D4N3V2"/>
<proteinExistence type="predicted"/>